<evidence type="ECO:0000313" key="2">
    <source>
        <dbReference type="EMBL" id="GMI35819.1"/>
    </source>
</evidence>
<evidence type="ECO:0000256" key="1">
    <source>
        <dbReference type="SAM" id="Phobius"/>
    </source>
</evidence>
<evidence type="ECO:0000313" key="3">
    <source>
        <dbReference type="Proteomes" id="UP001165060"/>
    </source>
</evidence>
<feature type="transmembrane region" description="Helical" evidence="1">
    <location>
        <begin position="268"/>
        <end position="288"/>
    </location>
</feature>
<keyword evidence="1" id="KW-1133">Transmembrane helix</keyword>
<name>A0ABQ6MZG7_9STRA</name>
<feature type="transmembrane region" description="Helical" evidence="1">
    <location>
        <begin position="300"/>
        <end position="320"/>
    </location>
</feature>
<dbReference type="Pfam" id="PF10693">
    <property type="entry name" value="DUF2499"/>
    <property type="match status" value="1"/>
</dbReference>
<dbReference type="PANTHER" id="PTHR33833">
    <property type="entry name" value="NUCLEOLAR-LIKE PROTEIN-RELATED"/>
    <property type="match status" value="1"/>
</dbReference>
<feature type="transmembrane region" description="Helical" evidence="1">
    <location>
        <begin position="105"/>
        <end position="125"/>
    </location>
</feature>
<dbReference type="InterPro" id="IPR021995">
    <property type="entry name" value="DUF3593"/>
</dbReference>
<dbReference type="Pfam" id="PF12159">
    <property type="entry name" value="DUF3593"/>
    <property type="match status" value="1"/>
</dbReference>
<feature type="transmembrane region" description="Helical" evidence="1">
    <location>
        <begin position="137"/>
        <end position="158"/>
    </location>
</feature>
<organism evidence="2 3">
    <name type="scientific">Tetraparma gracilis</name>
    <dbReference type="NCBI Taxonomy" id="2962635"/>
    <lineage>
        <taxon>Eukaryota</taxon>
        <taxon>Sar</taxon>
        <taxon>Stramenopiles</taxon>
        <taxon>Ochrophyta</taxon>
        <taxon>Bolidophyceae</taxon>
        <taxon>Parmales</taxon>
        <taxon>Triparmaceae</taxon>
        <taxon>Tetraparma</taxon>
    </lineage>
</organism>
<dbReference type="InterPro" id="IPR019634">
    <property type="entry name" value="Uncharacterised_Ycf49"/>
</dbReference>
<comment type="caution">
    <text evidence="2">The sequence shown here is derived from an EMBL/GenBank/DDBJ whole genome shotgun (WGS) entry which is preliminary data.</text>
</comment>
<feature type="transmembrane region" description="Helical" evidence="1">
    <location>
        <begin position="236"/>
        <end position="256"/>
    </location>
</feature>
<dbReference type="Proteomes" id="UP001165060">
    <property type="component" value="Unassembled WGS sequence"/>
</dbReference>
<protein>
    <submittedName>
        <fullName evidence="2">Uncharacterized protein</fullName>
    </submittedName>
</protein>
<dbReference type="PANTHER" id="PTHR33833:SF3">
    <property type="entry name" value="YCF49-LIKE PROTEIN"/>
    <property type="match status" value="1"/>
</dbReference>
<feature type="transmembrane region" description="Helical" evidence="1">
    <location>
        <begin position="179"/>
        <end position="198"/>
    </location>
</feature>
<feature type="transmembrane region" description="Helical" evidence="1">
    <location>
        <begin position="395"/>
        <end position="418"/>
    </location>
</feature>
<proteinExistence type="predicted"/>
<reference evidence="2 3" key="1">
    <citation type="journal article" date="2023" name="Commun. Biol.">
        <title>Genome analysis of Parmales, the sister group of diatoms, reveals the evolutionary specialization of diatoms from phago-mixotrophs to photoautotrophs.</title>
        <authorList>
            <person name="Ban H."/>
            <person name="Sato S."/>
            <person name="Yoshikawa S."/>
            <person name="Yamada K."/>
            <person name="Nakamura Y."/>
            <person name="Ichinomiya M."/>
            <person name="Sato N."/>
            <person name="Blanc-Mathieu R."/>
            <person name="Endo H."/>
            <person name="Kuwata A."/>
            <person name="Ogata H."/>
        </authorList>
    </citation>
    <scope>NUCLEOTIDE SEQUENCE [LARGE SCALE GENOMIC DNA]</scope>
</reference>
<dbReference type="EMBL" id="BRYB01003388">
    <property type="protein sequence ID" value="GMI35819.1"/>
    <property type="molecule type" value="Genomic_DNA"/>
</dbReference>
<accession>A0ABQ6MZG7</accession>
<sequence>MFHRLLLLLPLATSFVPPLGPSLRAAPLRLSPLVDVASSVASSAPHLPGALSSLAPFDLPSVALAFADQSGKLAGTFFASSLFPYLIFLYFLGYKRNSTPPLAQFGFGYLLLFVLGTIPAGIVAKTSYGFSLADCDWLHGGAEALLTVTSLLVVAGMRDASVEGGIPFVKENEGLLKKGALGLGAVFFGFCFLGPSLLGFGGHSDFLFGVGDVSSYLPGSVPFAVEPENALSVPTWAIHFSSVFEWLFAMAAVWRFSEVTGNESWKGLTWGMLPLHASGIAACTYHFFYNDGSLQDLVTAQAGLTLLGNITCMIAAFRIASSNGWSVRDLNPFPKPDEEMRGMSTSDLAPVAPLQPYPLDETESALAVKLLGLTFVTSYLVKYGELLIPGGTPPFGANGLVGAALILGFPALVAASYYSDSPSLQAATGVAAEPWGFPVKSDKVAERTPGLKYEDVKKFGAAGVIAYVLTELAFWAVAFPVASQALYSSTGHWPDVINVSEDRSAVLAFIFAGANIARLLVPVRLGAALALAPWVDEQVLSKFNKD</sequence>
<keyword evidence="1" id="KW-0812">Transmembrane</keyword>
<feature type="transmembrane region" description="Helical" evidence="1">
    <location>
        <begin position="459"/>
        <end position="483"/>
    </location>
</feature>
<gene>
    <name evidence="2" type="ORF">TeGR_g7948</name>
</gene>
<keyword evidence="1" id="KW-0472">Membrane</keyword>
<feature type="transmembrane region" description="Helical" evidence="1">
    <location>
        <begin position="73"/>
        <end position="93"/>
    </location>
</feature>
<keyword evidence="3" id="KW-1185">Reference proteome</keyword>